<keyword evidence="2" id="KW-1185">Reference proteome</keyword>
<dbReference type="RefSeq" id="WP_083029404.1">
    <property type="nucleotide sequence ID" value="NZ_AP022618.1"/>
</dbReference>
<dbReference type="OrthoDB" id="4808509at2"/>
<reference evidence="1 2" key="1">
    <citation type="submission" date="2016-12" db="EMBL/GenBank/DDBJ databases">
        <title>The new phylogeny of genus Mycobacterium.</title>
        <authorList>
            <person name="Tortoli E."/>
            <person name="Trovato A."/>
            <person name="Cirillo D.M."/>
        </authorList>
    </citation>
    <scope>NUCLEOTIDE SEQUENCE [LARGE SCALE GENOMIC DNA]</scope>
    <source>
        <strain evidence="1 2">DSM 45130</strain>
    </source>
</reference>
<comment type="caution">
    <text evidence="1">The sequence shown here is derived from an EMBL/GenBank/DDBJ whole genome shotgun (WGS) entry which is preliminary data.</text>
</comment>
<proteinExistence type="predicted"/>
<protein>
    <submittedName>
        <fullName evidence="1">Uncharacterized protein</fullName>
    </submittedName>
</protein>
<sequence>MIGVRAGAGEPDLNPTAWDRLRHRLQPDWVHLARTRRLAAGALVLLSATAALRPDPAGETVPALVAVRDLSPGVAVTQDDIRVEARRADSVPAGVLTEPDRVLGATPGTAIRRGEILTDVRLVGSRLAAAGAGPGARMVPIRLADAAVADLIRAGDVVDVLAGAADTAPGAPRVIATDAVVVLVPPAGARAMGADGRILLVALPAPAAQRVAATSLTDALTVTLH</sequence>
<accession>A0A1X0DLA7</accession>
<dbReference type="CDD" id="cd11614">
    <property type="entry name" value="SAF_CpaB_FlgA_like"/>
    <property type="match status" value="1"/>
</dbReference>
<dbReference type="InterPro" id="IPR013974">
    <property type="entry name" value="SAF"/>
</dbReference>
<evidence type="ECO:0000313" key="2">
    <source>
        <dbReference type="Proteomes" id="UP000192801"/>
    </source>
</evidence>
<dbReference type="SMART" id="SM00858">
    <property type="entry name" value="SAF"/>
    <property type="match status" value="1"/>
</dbReference>
<gene>
    <name evidence="1" type="ORF">BST26_03665</name>
</gene>
<dbReference type="STRING" id="444597.BST26_03665"/>
<dbReference type="Proteomes" id="UP000192801">
    <property type="component" value="Unassembled WGS sequence"/>
</dbReference>
<organism evidence="1 2">
    <name type="scientific">Mycolicibacterium insubricum</name>
    <dbReference type="NCBI Taxonomy" id="444597"/>
    <lineage>
        <taxon>Bacteria</taxon>
        <taxon>Bacillati</taxon>
        <taxon>Actinomycetota</taxon>
        <taxon>Actinomycetes</taxon>
        <taxon>Mycobacteriales</taxon>
        <taxon>Mycobacteriaceae</taxon>
        <taxon>Mycolicibacterium</taxon>
    </lineage>
</organism>
<evidence type="ECO:0000313" key="1">
    <source>
        <dbReference type="EMBL" id="ORA73135.1"/>
    </source>
</evidence>
<dbReference type="Gene3D" id="3.90.1210.10">
    <property type="entry name" value="Antifreeze-like/N-acetylneuraminic acid synthase C-terminal domain"/>
    <property type="match status" value="1"/>
</dbReference>
<dbReference type="EMBL" id="MVHS01000005">
    <property type="protein sequence ID" value="ORA73135.1"/>
    <property type="molecule type" value="Genomic_DNA"/>
</dbReference>
<name>A0A1X0DLA7_9MYCO</name>
<dbReference type="Pfam" id="PF08666">
    <property type="entry name" value="SAF"/>
    <property type="match status" value="1"/>
</dbReference>
<dbReference type="AlphaFoldDB" id="A0A1X0DLA7"/>